<name>A0A0W0X223_9GAMM</name>
<dbReference type="RefSeq" id="WP_058503580.1">
    <property type="nucleotide sequence ID" value="NZ_CAAAIF010000024.1"/>
</dbReference>
<dbReference type="PATRIC" id="fig|45070.6.peg.529"/>
<proteinExistence type="predicted"/>
<dbReference type="AlphaFoldDB" id="A0A0W0X223"/>
<organism evidence="1 2">
    <name type="scientific">Legionella nautarum</name>
    <dbReference type="NCBI Taxonomy" id="45070"/>
    <lineage>
        <taxon>Bacteria</taxon>
        <taxon>Pseudomonadati</taxon>
        <taxon>Pseudomonadota</taxon>
        <taxon>Gammaproteobacteria</taxon>
        <taxon>Legionellales</taxon>
        <taxon>Legionellaceae</taxon>
        <taxon>Legionella</taxon>
    </lineage>
</organism>
<accession>A0A0W0X223</accession>
<keyword evidence="2" id="KW-1185">Reference proteome</keyword>
<dbReference type="Proteomes" id="UP000054725">
    <property type="component" value="Unassembled WGS sequence"/>
</dbReference>
<reference evidence="1 2" key="1">
    <citation type="submission" date="2015-11" db="EMBL/GenBank/DDBJ databases">
        <title>Genomic analysis of 38 Legionella species identifies large and diverse effector repertoires.</title>
        <authorList>
            <person name="Burstein D."/>
            <person name="Amaro F."/>
            <person name="Zusman T."/>
            <person name="Lifshitz Z."/>
            <person name="Cohen O."/>
            <person name="Gilbert J.A."/>
            <person name="Pupko T."/>
            <person name="Shuman H.A."/>
            <person name="Segal G."/>
        </authorList>
    </citation>
    <scope>NUCLEOTIDE SEQUENCE [LARGE SCALE GENOMIC DNA]</scope>
    <source>
        <strain evidence="1 2">ATCC 49506</strain>
    </source>
</reference>
<protein>
    <submittedName>
        <fullName evidence="1">Uncharacterized protein</fullName>
    </submittedName>
</protein>
<dbReference type="OrthoDB" id="5632239at2"/>
<gene>
    <name evidence="1" type="ORF">Lnau_0501</name>
</gene>
<sequence length="434" mass="50777">MNQEIAHNLFSNFQSTVYKAVKAFLQKNKREEEIGKQITTSLRIPSEIKEFYECLSEAEMTSFNTVIVNTLSKVKDYTVTEYQKSYTKINDAYDYQINSFLKIIDDSKIDYNDLCALFEWITGNKVTRADVTNKEKLINIIDKNSQLKFCKVFGYNYQWIQDNKLCIYYQGSVVQYRWYKNVPSFIQDLIIDFYLDETVESFELSFLCCDRNIVTNIISRIIPMEEESITPIVIANRSINGIKLRTYHRFESNNINYEKCRNHFVVLIKMIFMLRRHAVIDFPCGYLVTPQQHDMIRDGSMHLVELFNKNYLSNEIYLDDLEDLKLSSFLPDDNNKTDTPNIYHSLNWSVLHKILDWSDKNSSSIVLTDELASKVDMGKAALTKYLMLFDKNKPSSNGIFILSEDKNTVIINLDRLRELQSELKNCLVLDTSFG</sequence>
<dbReference type="EMBL" id="LNYO01000006">
    <property type="protein sequence ID" value="KTD38586.1"/>
    <property type="molecule type" value="Genomic_DNA"/>
</dbReference>
<evidence type="ECO:0000313" key="2">
    <source>
        <dbReference type="Proteomes" id="UP000054725"/>
    </source>
</evidence>
<comment type="caution">
    <text evidence="1">The sequence shown here is derived from an EMBL/GenBank/DDBJ whole genome shotgun (WGS) entry which is preliminary data.</text>
</comment>
<evidence type="ECO:0000313" key="1">
    <source>
        <dbReference type="EMBL" id="KTD38586.1"/>
    </source>
</evidence>